<dbReference type="RefSeq" id="WP_189709403.1">
    <property type="nucleotide sequence ID" value="NZ_BMSA01000003.1"/>
</dbReference>
<feature type="signal peptide" evidence="1">
    <location>
        <begin position="1"/>
        <end position="23"/>
    </location>
</feature>
<keyword evidence="3" id="KW-1185">Reference proteome</keyword>
<protein>
    <submittedName>
        <fullName evidence="2">Lipoprotein</fullName>
    </submittedName>
</protein>
<evidence type="ECO:0000313" key="3">
    <source>
        <dbReference type="Proteomes" id="UP000646776"/>
    </source>
</evidence>
<name>A0A918H6W7_9ACTN</name>
<dbReference type="Proteomes" id="UP000646776">
    <property type="component" value="Unassembled WGS sequence"/>
</dbReference>
<keyword evidence="2" id="KW-0449">Lipoprotein</keyword>
<reference evidence="2" key="1">
    <citation type="journal article" date="2014" name="Int. J. Syst. Evol. Microbiol.">
        <title>Complete genome sequence of Corynebacterium casei LMG S-19264T (=DSM 44701T), isolated from a smear-ripened cheese.</title>
        <authorList>
            <consortium name="US DOE Joint Genome Institute (JGI-PGF)"/>
            <person name="Walter F."/>
            <person name="Albersmeier A."/>
            <person name="Kalinowski J."/>
            <person name="Ruckert C."/>
        </authorList>
    </citation>
    <scope>NUCLEOTIDE SEQUENCE</scope>
    <source>
        <strain evidence="2">JCM 4125</strain>
    </source>
</reference>
<evidence type="ECO:0000256" key="1">
    <source>
        <dbReference type="SAM" id="SignalP"/>
    </source>
</evidence>
<comment type="caution">
    <text evidence="2">The sequence shown here is derived from an EMBL/GenBank/DDBJ whole genome shotgun (WGS) entry which is preliminary data.</text>
</comment>
<dbReference type="AlphaFoldDB" id="A0A918H6W7"/>
<reference evidence="2" key="2">
    <citation type="submission" date="2020-09" db="EMBL/GenBank/DDBJ databases">
        <authorList>
            <person name="Sun Q."/>
            <person name="Ohkuma M."/>
        </authorList>
    </citation>
    <scope>NUCLEOTIDE SEQUENCE</scope>
    <source>
        <strain evidence="2">JCM 4125</strain>
    </source>
</reference>
<dbReference type="EMBL" id="BMSA01000003">
    <property type="protein sequence ID" value="GGT41581.1"/>
    <property type="molecule type" value="Genomic_DNA"/>
</dbReference>
<accession>A0A918H6W7</accession>
<sequence>MFKSPLKTGRRAAAALIPLLLVAACSTTEETAKVPAERIVGNWQGPDGERISFSADREFTATGLDSKKLAPVDCPTGKSGGGWGFFVSDDNGSHMSKTAKSGSWVGLGLAREYWDWNCSLQFAVVDDGRTLCASNDPDVPCGLGVRFTREK</sequence>
<dbReference type="PROSITE" id="PS51257">
    <property type="entry name" value="PROKAR_LIPOPROTEIN"/>
    <property type="match status" value="1"/>
</dbReference>
<feature type="chain" id="PRO_5039703249" evidence="1">
    <location>
        <begin position="24"/>
        <end position="151"/>
    </location>
</feature>
<evidence type="ECO:0000313" key="2">
    <source>
        <dbReference type="EMBL" id="GGT41581.1"/>
    </source>
</evidence>
<gene>
    <name evidence="2" type="ORF">GCM10010226_17560</name>
</gene>
<organism evidence="2 3">
    <name type="scientific">Streptomyces phaeofaciens</name>
    <dbReference type="NCBI Taxonomy" id="68254"/>
    <lineage>
        <taxon>Bacteria</taxon>
        <taxon>Bacillati</taxon>
        <taxon>Actinomycetota</taxon>
        <taxon>Actinomycetes</taxon>
        <taxon>Kitasatosporales</taxon>
        <taxon>Streptomycetaceae</taxon>
        <taxon>Streptomyces</taxon>
    </lineage>
</organism>
<proteinExistence type="predicted"/>
<keyword evidence="1" id="KW-0732">Signal</keyword>